<dbReference type="GO" id="GO:0036297">
    <property type="term" value="P:interstrand cross-link repair"/>
    <property type="evidence" value="ECO:0007669"/>
    <property type="project" value="InterPro"/>
</dbReference>
<dbReference type="EMBL" id="JAMKOV010000002">
    <property type="protein sequence ID" value="KAI8042899.1"/>
    <property type="molecule type" value="Genomic_DNA"/>
</dbReference>
<proteinExistence type="predicted"/>
<evidence type="ECO:0000256" key="3">
    <source>
        <dbReference type="PROSITE-ProRule" id="PRU00175"/>
    </source>
</evidence>
<evidence type="ECO:0000313" key="5">
    <source>
        <dbReference type="EMBL" id="KAI8042899.1"/>
    </source>
</evidence>
<dbReference type="InterPro" id="IPR013083">
    <property type="entry name" value="Znf_RING/FYVE/PHD"/>
</dbReference>
<dbReference type="InterPro" id="IPR001841">
    <property type="entry name" value="Znf_RING"/>
</dbReference>
<dbReference type="PROSITE" id="PS50089">
    <property type="entry name" value="ZF_RING_2"/>
    <property type="match status" value="1"/>
</dbReference>
<keyword evidence="1 3" id="KW-0863">Zinc-finger</keyword>
<protein>
    <recommendedName>
        <fullName evidence="4">RING-type domain-containing protein</fullName>
    </recommendedName>
</protein>
<dbReference type="SUPFAM" id="SSF57850">
    <property type="entry name" value="RING/U-box"/>
    <property type="match status" value="1"/>
</dbReference>
<comment type="caution">
    <text evidence="5">The sequence shown here is derived from an EMBL/GenBank/DDBJ whole genome shotgun (WGS) entry which is preliminary data.</text>
</comment>
<sequence>MSSAEQESHRRENKILSLLEEFNTLENELERVEQQPVEESDSSLEEKFSKLKEICLQMKRNTVRRRGIQLQLATELSAYATNSDRFLLVGEHVLIRELRAGVDALSQRLDRMSRVSQDIICSICLAPWTSEGRHHLVSLRCGHLFGCNCIHTAIRRFHRCPICRRRAYHSDVRRIYGRNFLPF</sequence>
<organism evidence="5 6">
    <name type="scientific">Drosophila gunungcola</name>
    <name type="common">fruit fly</name>
    <dbReference type="NCBI Taxonomy" id="103775"/>
    <lineage>
        <taxon>Eukaryota</taxon>
        <taxon>Metazoa</taxon>
        <taxon>Ecdysozoa</taxon>
        <taxon>Arthropoda</taxon>
        <taxon>Hexapoda</taxon>
        <taxon>Insecta</taxon>
        <taxon>Pterygota</taxon>
        <taxon>Neoptera</taxon>
        <taxon>Endopterygota</taxon>
        <taxon>Diptera</taxon>
        <taxon>Brachycera</taxon>
        <taxon>Muscomorpha</taxon>
        <taxon>Ephydroidea</taxon>
        <taxon>Drosophilidae</taxon>
        <taxon>Drosophila</taxon>
        <taxon>Sophophora</taxon>
    </lineage>
</organism>
<evidence type="ECO:0000259" key="4">
    <source>
        <dbReference type="PROSITE" id="PS50089"/>
    </source>
</evidence>
<dbReference type="AlphaFoldDB" id="A0A9P9YUF0"/>
<accession>A0A9P9YUF0</accession>
<dbReference type="GO" id="GO:0008270">
    <property type="term" value="F:zinc ion binding"/>
    <property type="evidence" value="ECO:0007669"/>
    <property type="project" value="UniProtKB-KW"/>
</dbReference>
<dbReference type="PANTHER" id="PTHR16047">
    <property type="entry name" value="RFWD3 PROTEIN"/>
    <property type="match status" value="1"/>
</dbReference>
<dbReference type="Proteomes" id="UP001059596">
    <property type="component" value="Unassembled WGS sequence"/>
</dbReference>
<name>A0A9P9YUF0_9MUSC</name>
<dbReference type="Pfam" id="PF13639">
    <property type="entry name" value="zf-RING_2"/>
    <property type="match status" value="1"/>
</dbReference>
<dbReference type="GO" id="GO:0016567">
    <property type="term" value="P:protein ubiquitination"/>
    <property type="evidence" value="ECO:0007669"/>
    <property type="project" value="InterPro"/>
</dbReference>
<dbReference type="PANTHER" id="PTHR16047:SF7">
    <property type="entry name" value="E3 UBIQUITIN-PROTEIN LIGASE RFWD3"/>
    <property type="match status" value="1"/>
</dbReference>
<gene>
    <name evidence="5" type="ORF">M5D96_004222</name>
</gene>
<feature type="domain" description="RING-type" evidence="4">
    <location>
        <begin position="121"/>
        <end position="164"/>
    </location>
</feature>
<dbReference type="GO" id="GO:0005634">
    <property type="term" value="C:nucleus"/>
    <property type="evidence" value="ECO:0007669"/>
    <property type="project" value="InterPro"/>
</dbReference>
<evidence type="ECO:0000313" key="6">
    <source>
        <dbReference type="Proteomes" id="UP001059596"/>
    </source>
</evidence>
<reference evidence="5" key="1">
    <citation type="journal article" date="2023" name="Genome Biol. Evol.">
        <title>Long-read-based Genome Assembly of Drosophila gunungcola Reveals Fewer Chemosensory Genes in Flower-breeding Species.</title>
        <authorList>
            <person name="Negi A."/>
            <person name="Liao B.Y."/>
            <person name="Yeh S.D."/>
        </authorList>
    </citation>
    <scope>NUCLEOTIDE SEQUENCE</scope>
    <source>
        <strain evidence="5">Sukarami</strain>
    </source>
</reference>
<evidence type="ECO:0000256" key="1">
    <source>
        <dbReference type="ARBA" id="ARBA00022771"/>
    </source>
</evidence>
<keyword evidence="2" id="KW-0862">Zinc</keyword>
<evidence type="ECO:0000256" key="2">
    <source>
        <dbReference type="ARBA" id="ARBA00022833"/>
    </source>
</evidence>
<keyword evidence="6" id="KW-1185">Reference proteome</keyword>
<dbReference type="Gene3D" id="3.30.40.10">
    <property type="entry name" value="Zinc/RING finger domain, C3HC4 (zinc finger)"/>
    <property type="match status" value="1"/>
</dbReference>
<dbReference type="InterPro" id="IPR037381">
    <property type="entry name" value="RFWD3"/>
</dbReference>
<keyword evidence="1 3" id="KW-0479">Metal-binding</keyword>
<dbReference type="GO" id="GO:0004842">
    <property type="term" value="F:ubiquitin-protein transferase activity"/>
    <property type="evidence" value="ECO:0007669"/>
    <property type="project" value="InterPro"/>
</dbReference>